<organism evidence="1 2">
    <name type="scientific">Salvator merianae</name>
    <name type="common">Argentine black and white tegu</name>
    <name type="synonym">Tupinambis merianae</name>
    <dbReference type="NCBI Taxonomy" id="96440"/>
    <lineage>
        <taxon>Eukaryota</taxon>
        <taxon>Metazoa</taxon>
        <taxon>Chordata</taxon>
        <taxon>Craniata</taxon>
        <taxon>Vertebrata</taxon>
        <taxon>Euteleostomi</taxon>
        <taxon>Lepidosauria</taxon>
        <taxon>Squamata</taxon>
        <taxon>Bifurcata</taxon>
        <taxon>Unidentata</taxon>
        <taxon>Episquamata</taxon>
        <taxon>Laterata</taxon>
        <taxon>Teiioidea</taxon>
        <taxon>Teiidae</taxon>
        <taxon>Salvator</taxon>
    </lineage>
</organism>
<evidence type="ECO:0000313" key="2">
    <source>
        <dbReference type="Proteomes" id="UP000694421"/>
    </source>
</evidence>
<name>A0A8D0DTB0_SALMN</name>
<dbReference type="OMA" id="TSNWQGL"/>
<dbReference type="Ensembl" id="ENSSMRT00000025212.1">
    <property type="protein sequence ID" value="ENSSMRP00000021518.1"/>
    <property type="gene ID" value="ENSSMRG00000016748.1"/>
</dbReference>
<protein>
    <submittedName>
        <fullName evidence="1">Uncharacterized protein</fullName>
    </submittedName>
</protein>
<reference evidence="1" key="2">
    <citation type="submission" date="2025-09" db="UniProtKB">
        <authorList>
            <consortium name="Ensembl"/>
        </authorList>
    </citation>
    <scope>IDENTIFICATION</scope>
</reference>
<evidence type="ECO:0000313" key="1">
    <source>
        <dbReference type="Ensembl" id="ENSSMRP00000021518.1"/>
    </source>
</evidence>
<dbReference type="Proteomes" id="UP000694421">
    <property type="component" value="Unplaced"/>
</dbReference>
<reference evidence="1" key="1">
    <citation type="submission" date="2025-08" db="UniProtKB">
        <authorList>
            <consortium name="Ensembl"/>
        </authorList>
    </citation>
    <scope>IDENTIFICATION</scope>
</reference>
<accession>A0A8D0DTB0</accession>
<dbReference type="GeneTree" id="ENSGT00960000191341"/>
<sequence length="58" mass="5765">MFLSGAMMAALAGSPSAGLPALATATSSPGPPGYRPFDPEALGLSPGWKLTSFGELRG</sequence>
<proteinExistence type="predicted"/>
<keyword evidence="2" id="KW-1185">Reference proteome</keyword>
<dbReference type="AlphaFoldDB" id="A0A8D0DTB0"/>